<keyword evidence="5 6" id="KW-0472">Membrane</keyword>
<accession>A0AAC9MUS3</accession>
<proteinExistence type="predicted"/>
<reference evidence="8 10" key="2">
    <citation type="submission" date="2019-05" db="EMBL/GenBank/DDBJ databases">
        <title>Genome sequence of Moorella thermoacetica ATCC 33924.</title>
        <authorList>
            <person name="Poehlein A."/>
            <person name="Bengelsdorf F.R."/>
            <person name="Duerre P."/>
            <person name="Daniel R."/>
        </authorList>
    </citation>
    <scope>NUCLEOTIDE SEQUENCE [LARGE SCALE GENOMIC DNA]</scope>
    <source>
        <strain evidence="8 10">ATCC 33924</strain>
    </source>
</reference>
<dbReference type="PANTHER" id="PTHR43370">
    <property type="entry name" value="SUGAR ABC TRANSPORTER INTEGRAL MEMBRANE PROTEIN-RELATED"/>
    <property type="match status" value="1"/>
</dbReference>
<evidence type="ECO:0000256" key="5">
    <source>
        <dbReference type="ARBA" id="ARBA00023136"/>
    </source>
</evidence>
<dbReference type="GO" id="GO:0022857">
    <property type="term" value="F:transmembrane transporter activity"/>
    <property type="evidence" value="ECO:0007669"/>
    <property type="project" value="InterPro"/>
</dbReference>
<feature type="transmembrane region" description="Helical" evidence="6">
    <location>
        <begin position="6"/>
        <end position="30"/>
    </location>
</feature>
<feature type="transmembrane region" description="Helical" evidence="6">
    <location>
        <begin position="91"/>
        <end position="111"/>
    </location>
</feature>
<dbReference type="RefSeq" id="WP_069591031.1">
    <property type="nucleotide sequence ID" value="NZ_CP017019.1"/>
</dbReference>
<dbReference type="InterPro" id="IPR001851">
    <property type="entry name" value="ABC_transp_permease"/>
</dbReference>
<feature type="transmembrane region" description="Helical" evidence="6">
    <location>
        <begin position="123"/>
        <end position="148"/>
    </location>
</feature>
<name>A0AAC9MUS3_NEOTH</name>
<gene>
    <name evidence="7" type="ORF">Maut_02692</name>
    <name evidence="8" type="ORF">MTAT_00940</name>
</gene>
<dbReference type="Proteomes" id="UP000322283">
    <property type="component" value="Unassembled WGS sequence"/>
</dbReference>
<evidence type="ECO:0000256" key="1">
    <source>
        <dbReference type="ARBA" id="ARBA00004651"/>
    </source>
</evidence>
<evidence type="ECO:0000256" key="3">
    <source>
        <dbReference type="ARBA" id="ARBA00022692"/>
    </source>
</evidence>
<comment type="subcellular location">
    <subcellularLocation>
        <location evidence="1">Cell membrane</location>
        <topology evidence="1">Multi-pass membrane protein</topology>
    </subcellularLocation>
</comment>
<evidence type="ECO:0000313" key="7">
    <source>
        <dbReference type="EMBL" id="AOQ25108.1"/>
    </source>
</evidence>
<feature type="transmembrane region" description="Helical" evidence="6">
    <location>
        <begin position="179"/>
        <end position="201"/>
    </location>
</feature>
<keyword evidence="4 6" id="KW-1133">Transmembrane helix</keyword>
<evidence type="ECO:0000313" key="8">
    <source>
        <dbReference type="EMBL" id="TYL15361.1"/>
    </source>
</evidence>
<organism evidence="7 9">
    <name type="scientific">Neomoorella thermoacetica</name>
    <name type="common">Clostridium thermoaceticum</name>
    <dbReference type="NCBI Taxonomy" id="1525"/>
    <lineage>
        <taxon>Bacteria</taxon>
        <taxon>Bacillati</taxon>
        <taxon>Bacillota</taxon>
        <taxon>Clostridia</taxon>
        <taxon>Neomoorellales</taxon>
        <taxon>Neomoorellaceae</taxon>
        <taxon>Neomoorella</taxon>
    </lineage>
</organism>
<evidence type="ECO:0000313" key="9">
    <source>
        <dbReference type="Proteomes" id="UP000094598"/>
    </source>
</evidence>
<feature type="transmembrane region" description="Helical" evidence="6">
    <location>
        <begin position="213"/>
        <end position="237"/>
    </location>
</feature>
<dbReference type="EMBL" id="CP017019">
    <property type="protein sequence ID" value="AOQ25108.1"/>
    <property type="molecule type" value="Genomic_DNA"/>
</dbReference>
<protein>
    <submittedName>
        <fullName evidence="7">Branched-chain amino acid transport system / permease component</fullName>
    </submittedName>
</protein>
<dbReference type="CDD" id="cd06580">
    <property type="entry name" value="TM_PBP1_transp_TpRbsC_like"/>
    <property type="match status" value="1"/>
</dbReference>
<dbReference type="Pfam" id="PF02653">
    <property type="entry name" value="BPD_transp_2"/>
    <property type="match status" value="1"/>
</dbReference>
<evidence type="ECO:0000256" key="4">
    <source>
        <dbReference type="ARBA" id="ARBA00022989"/>
    </source>
</evidence>
<dbReference type="GO" id="GO:0005886">
    <property type="term" value="C:plasma membrane"/>
    <property type="evidence" value="ECO:0007669"/>
    <property type="project" value="UniProtKB-SubCell"/>
</dbReference>
<dbReference type="Proteomes" id="UP000094598">
    <property type="component" value="Chromosome"/>
</dbReference>
<evidence type="ECO:0000256" key="6">
    <source>
        <dbReference type="SAM" id="Phobius"/>
    </source>
</evidence>
<dbReference type="EMBL" id="VCDX01000001">
    <property type="protein sequence ID" value="TYL15361.1"/>
    <property type="molecule type" value="Genomic_DNA"/>
</dbReference>
<feature type="transmembrane region" description="Helical" evidence="6">
    <location>
        <begin position="51"/>
        <end position="79"/>
    </location>
</feature>
<sequence length="290" mass="30116">MTGEWWVSFLLSTVRSATPLIFGALAVLLAERAGVMNIGVEGAMLGGALAGILGMIYAGSVWIGVLAALVTGILLGLALAYMSVCLPTDQVSVGIVFNVAMLGLTSFIFRVGGKQAQEIVAGVTTQIFGLSPFTILALILTVGMWWFLFCSGPGLKLRSAGENAHGAEAAGVNVFSLRIIVLVIAGMLSALGGAALTLGWVRSFSDNVTMGRGFIALAAVYFGRWNPILATLAALIFGAGEALAYRAQAVGSSGSSFYYLMLPYVLTLVAVALTGQARGPADVGKPYIRR</sequence>
<evidence type="ECO:0000256" key="2">
    <source>
        <dbReference type="ARBA" id="ARBA00022475"/>
    </source>
</evidence>
<keyword evidence="10" id="KW-1185">Reference proteome</keyword>
<keyword evidence="2" id="KW-1003">Cell membrane</keyword>
<keyword evidence="3 6" id="KW-0812">Transmembrane</keyword>
<evidence type="ECO:0000313" key="10">
    <source>
        <dbReference type="Proteomes" id="UP000322283"/>
    </source>
</evidence>
<feature type="transmembrane region" description="Helical" evidence="6">
    <location>
        <begin position="257"/>
        <end position="275"/>
    </location>
</feature>
<reference evidence="7 9" key="1">
    <citation type="submission" date="2016-08" db="EMBL/GenBank/DDBJ databases">
        <title>Moorella thermoacetica DSM 103132.</title>
        <authorList>
            <person name="Jendresen C.B."/>
            <person name="Redl S.M."/>
            <person name="Jensen T.O."/>
            <person name="Nielsen A.T."/>
        </authorList>
    </citation>
    <scope>NUCLEOTIDE SEQUENCE [LARGE SCALE GENOMIC DNA]</scope>
    <source>
        <strain evidence="7 9">DSM 103132</strain>
    </source>
</reference>
<dbReference type="PANTHER" id="PTHR43370:SF1">
    <property type="entry name" value="GUANOSINE ABC TRANSPORTER PERMEASE PROTEIN NUPQ"/>
    <property type="match status" value="1"/>
</dbReference>
<dbReference type="AlphaFoldDB" id="A0AAC9MUS3"/>